<dbReference type="RefSeq" id="WP_254159928.1">
    <property type="nucleotide sequence ID" value="NZ_JAHESF010000001.1"/>
</dbReference>
<evidence type="ECO:0000256" key="1">
    <source>
        <dbReference type="ARBA" id="ARBA00008779"/>
    </source>
</evidence>
<evidence type="ECO:0000256" key="3">
    <source>
        <dbReference type="SAM" id="SignalP"/>
    </source>
</evidence>
<gene>
    <name evidence="5" type="ORF">KK083_01450</name>
</gene>
<dbReference type="PROSITE" id="PS00149">
    <property type="entry name" value="SULFATASE_2"/>
    <property type="match status" value="1"/>
</dbReference>
<dbReference type="InterPro" id="IPR017850">
    <property type="entry name" value="Alkaline_phosphatase_core_sf"/>
</dbReference>
<dbReference type="InterPro" id="IPR002591">
    <property type="entry name" value="Phosphodiest/P_Trfase"/>
</dbReference>
<proteinExistence type="inferred from homology"/>
<name>A0AAP2DFM6_9BACT</name>
<comment type="similarity">
    <text evidence="1">Belongs to the sulfatase family.</text>
</comment>
<evidence type="ECO:0000259" key="4">
    <source>
        <dbReference type="Pfam" id="PF16347"/>
    </source>
</evidence>
<dbReference type="Proteomes" id="UP001319200">
    <property type="component" value="Unassembled WGS sequence"/>
</dbReference>
<reference evidence="5 6" key="1">
    <citation type="submission" date="2021-05" db="EMBL/GenBank/DDBJ databases">
        <title>A Polyphasic approach of four new species of the genus Ohtaekwangia: Ohtaekwangia histidinii sp. nov., Ohtaekwangia cretensis sp. nov., Ohtaekwangia indiensis sp. nov., Ohtaekwangia reichenbachii sp. nov. from diverse environment.</title>
        <authorList>
            <person name="Octaviana S."/>
        </authorList>
    </citation>
    <scope>NUCLEOTIDE SEQUENCE [LARGE SCALE GENOMIC DNA]</scope>
    <source>
        <strain evidence="5 6">PWU4</strain>
    </source>
</reference>
<dbReference type="PANTHER" id="PTHR43108:SF6">
    <property type="entry name" value="N-SULPHOGLUCOSAMINE SULPHOHYDROLASE"/>
    <property type="match status" value="1"/>
</dbReference>
<keyword evidence="3" id="KW-0732">Signal</keyword>
<dbReference type="EMBL" id="JAHESF010000001">
    <property type="protein sequence ID" value="MBT1695521.1"/>
    <property type="molecule type" value="Genomic_DNA"/>
</dbReference>
<feature type="chain" id="PRO_5043009731" evidence="3">
    <location>
        <begin position="24"/>
        <end position="522"/>
    </location>
</feature>
<accession>A0AAP2DFM6</accession>
<comment type="caution">
    <text evidence="5">The sequence shown here is derived from an EMBL/GenBank/DDBJ whole genome shotgun (WGS) entry which is preliminary data.</text>
</comment>
<protein>
    <submittedName>
        <fullName evidence="5">Sulfatase</fullName>
    </submittedName>
</protein>
<dbReference type="Gene3D" id="3.40.720.10">
    <property type="entry name" value="Alkaline Phosphatase, subunit A"/>
    <property type="match status" value="1"/>
</dbReference>
<dbReference type="InterPro" id="IPR024607">
    <property type="entry name" value="Sulfatase_CS"/>
</dbReference>
<dbReference type="PANTHER" id="PTHR43108">
    <property type="entry name" value="N-ACETYLGLUCOSAMINE-6-SULFATASE FAMILY MEMBER"/>
    <property type="match status" value="1"/>
</dbReference>
<dbReference type="InterPro" id="IPR032506">
    <property type="entry name" value="SGSH_C"/>
</dbReference>
<evidence type="ECO:0000313" key="6">
    <source>
        <dbReference type="Proteomes" id="UP001319200"/>
    </source>
</evidence>
<organism evidence="5 6">
    <name type="scientific">Chryseosolibacter histidini</name>
    <dbReference type="NCBI Taxonomy" id="2782349"/>
    <lineage>
        <taxon>Bacteria</taxon>
        <taxon>Pseudomonadati</taxon>
        <taxon>Bacteroidota</taxon>
        <taxon>Cytophagia</taxon>
        <taxon>Cytophagales</taxon>
        <taxon>Chryseotaleaceae</taxon>
        <taxon>Chryseosolibacter</taxon>
    </lineage>
</organism>
<dbReference type="AlphaFoldDB" id="A0AAP2DFM6"/>
<keyword evidence="2" id="KW-0378">Hydrolase</keyword>
<dbReference type="CDD" id="cd16031">
    <property type="entry name" value="G6S_like"/>
    <property type="match status" value="1"/>
</dbReference>
<keyword evidence="6" id="KW-1185">Reference proteome</keyword>
<dbReference type="GO" id="GO:0016787">
    <property type="term" value="F:hydrolase activity"/>
    <property type="evidence" value="ECO:0007669"/>
    <property type="project" value="UniProtKB-KW"/>
</dbReference>
<feature type="signal peptide" evidence="3">
    <location>
        <begin position="1"/>
        <end position="23"/>
    </location>
</feature>
<sequence>MKIARTISVALLLLMGVMDLARAQTSRASSSQHKPNIIFIMSDDHGYQAVSAYSNKLIQTPNIDRIGREGAVMRNAFVTNSICSPARAVIMTGKYSHMNGMRDNGTYFDGHQQTLPKILKANGYRTALVGKWHLFSEPTGFDYWNILPDQGHYYNPKFIKMGKDTVYTGYVTDVTTDLALDWIGRHRDQPFFIMLHHKAPHRNWMPPQQYLREFNDRRFALPHDFYDDYAGREALQRQLISMKEGLDVRYDSKVPCDTCTVANVNHWAPAEFQREMERLTPAERQAWDKAYQDEYKTFAQIKDKDQLLRWQYQRFMEDYLRCVHSVDDNIGRVLKYLDDNGLARKTIVVYMSDQGVYLGEHGLYDKRFMYEESFRTPMLIRFPQAISPRQQIDAYVLNLDVAPTFLDFAGIAIPGDMQGESMKTLLQKGKVKDWRKELYYHYYEKSFGATAHYGIRTERYKLIHFYDPGNSWELYDLKNDPHEMHNLYGDPAYRNTVEKLKAQLKSLQRKYNDPYDEKNNKF</sequence>
<dbReference type="PROSITE" id="PS00523">
    <property type="entry name" value="SULFATASE_1"/>
    <property type="match status" value="1"/>
</dbReference>
<dbReference type="SUPFAM" id="SSF53649">
    <property type="entry name" value="Alkaline phosphatase-like"/>
    <property type="match status" value="1"/>
</dbReference>
<feature type="domain" description="N-sulphoglucosamine sulphohydrolase C-terminal" evidence="4">
    <location>
        <begin position="359"/>
        <end position="509"/>
    </location>
</feature>
<dbReference type="Pfam" id="PF01663">
    <property type="entry name" value="Phosphodiest"/>
    <property type="match status" value="1"/>
</dbReference>
<dbReference type="Pfam" id="PF16347">
    <property type="entry name" value="SGSH_C"/>
    <property type="match status" value="1"/>
</dbReference>
<evidence type="ECO:0000313" key="5">
    <source>
        <dbReference type="EMBL" id="MBT1695521.1"/>
    </source>
</evidence>
<evidence type="ECO:0000256" key="2">
    <source>
        <dbReference type="ARBA" id="ARBA00022801"/>
    </source>
</evidence>